<feature type="domain" description="C-JID" evidence="4">
    <location>
        <begin position="18"/>
        <end position="110"/>
    </location>
</feature>
<organism evidence="5 6">
    <name type="scientific">Quercus lobata</name>
    <name type="common">Valley oak</name>
    <dbReference type="NCBI Taxonomy" id="97700"/>
    <lineage>
        <taxon>Eukaryota</taxon>
        <taxon>Viridiplantae</taxon>
        <taxon>Streptophyta</taxon>
        <taxon>Embryophyta</taxon>
        <taxon>Tracheophyta</taxon>
        <taxon>Spermatophyta</taxon>
        <taxon>Magnoliopsida</taxon>
        <taxon>eudicotyledons</taxon>
        <taxon>Gunneridae</taxon>
        <taxon>Pentapetalae</taxon>
        <taxon>rosids</taxon>
        <taxon>fabids</taxon>
        <taxon>Fagales</taxon>
        <taxon>Fagaceae</taxon>
        <taxon>Quercus</taxon>
    </lineage>
</organism>
<evidence type="ECO:0000256" key="3">
    <source>
        <dbReference type="SAM" id="MobiDB-lite"/>
    </source>
</evidence>
<evidence type="ECO:0000259" key="4">
    <source>
        <dbReference type="Pfam" id="PF20160"/>
    </source>
</evidence>
<keyword evidence="6" id="KW-1185">Reference proteome</keyword>
<evidence type="ECO:0000256" key="1">
    <source>
        <dbReference type="ARBA" id="ARBA00022614"/>
    </source>
</evidence>
<dbReference type="Gramene" id="QL04p027606:mrna">
    <property type="protein sequence ID" value="QL04p027606:mrna"/>
    <property type="gene ID" value="QL04p027606"/>
</dbReference>
<dbReference type="EMBL" id="LRBV02000004">
    <property type="status" value="NOT_ANNOTATED_CDS"/>
    <property type="molecule type" value="Genomic_DNA"/>
</dbReference>
<evidence type="ECO:0000313" key="5">
    <source>
        <dbReference type="EnsemblPlants" id="QL04p027606:mrna"/>
    </source>
</evidence>
<dbReference type="InterPro" id="IPR045344">
    <property type="entry name" value="C-JID"/>
</dbReference>
<feature type="region of interest" description="Disordered" evidence="3">
    <location>
        <begin position="130"/>
        <end position="159"/>
    </location>
</feature>
<accession>A0A7N2LDY6</accession>
<dbReference type="InParanoid" id="A0A7N2LDY6"/>
<name>A0A7N2LDY6_QUELO</name>
<dbReference type="EnsemblPlants" id="QL04p027606:mrna">
    <property type="protein sequence ID" value="QL04p027606:mrna"/>
    <property type="gene ID" value="QL04p027606"/>
</dbReference>
<protein>
    <recommendedName>
        <fullName evidence="4">C-JID domain-containing protein</fullName>
    </recommendedName>
</protein>
<keyword evidence="1" id="KW-0433">Leucine-rich repeat</keyword>
<evidence type="ECO:0000256" key="2">
    <source>
        <dbReference type="ARBA" id="ARBA00022737"/>
    </source>
</evidence>
<dbReference type="Pfam" id="PF20160">
    <property type="entry name" value="C-JID"/>
    <property type="match status" value="1"/>
</dbReference>
<proteinExistence type="predicted"/>
<dbReference type="Proteomes" id="UP000594261">
    <property type="component" value="Chromosome 4"/>
</dbReference>
<reference evidence="5" key="2">
    <citation type="submission" date="2021-01" db="UniProtKB">
        <authorList>
            <consortium name="EnsemblPlants"/>
        </authorList>
    </citation>
    <scope>IDENTIFICATION</scope>
</reference>
<keyword evidence="2" id="KW-0677">Repeat</keyword>
<reference evidence="5 6" key="1">
    <citation type="journal article" date="2016" name="G3 (Bethesda)">
        <title>First Draft Assembly and Annotation of the Genome of a California Endemic Oak Quercus lobata Nee (Fagaceae).</title>
        <authorList>
            <person name="Sork V.L."/>
            <person name="Fitz-Gibbon S.T."/>
            <person name="Puiu D."/>
            <person name="Crepeau M."/>
            <person name="Gugger P.F."/>
            <person name="Sherman R."/>
            <person name="Stevens K."/>
            <person name="Langley C.H."/>
            <person name="Pellegrini M."/>
            <person name="Salzberg S.L."/>
        </authorList>
    </citation>
    <scope>NUCLEOTIDE SEQUENCE [LARGE SCALE GENOMIC DNA]</scope>
    <source>
        <strain evidence="5 6">cv. SW786</strain>
    </source>
</reference>
<dbReference type="AlphaFoldDB" id="A0A7N2LDY6"/>
<sequence length="159" mass="18116">MLFLYDHYEGPGTLNQCLPQSEIPGRFKSENIARSSSVTIQLPLNLYDNLEWMGFAFCAVFSFQKHPTSVPMKLSGSDGSRGTSGHYSYEQFYKTAALDRYNNRSIFNQCILQCEISEWFSHDSLPSDLSPKLIDQPETDETEIQLGQSDLLENQEEVD</sequence>
<evidence type="ECO:0000313" key="6">
    <source>
        <dbReference type="Proteomes" id="UP000594261"/>
    </source>
</evidence>